<feature type="domain" description="C2" evidence="15">
    <location>
        <begin position="1091"/>
        <end position="1219"/>
    </location>
</feature>
<dbReference type="CDD" id="cd04037">
    <property type="entry name" value="C2E_Ferlin"/>
    <property type="match status" value="1"/>
</dbReference>
<keyword evidence="7" id="KW-0677">Repeat</keyword>
<dbReference type="RefSeq" id="XP_055863068.1">
    <property type="nucleotide sequence ID" value="XM_056007093.1"/>
</dbReference>
<dbReference type="SMART" id="SM01201">
    <property type="entry name" value="FerB"/>
    <property type="match status" value="1"/>
</dbReference>
<proteinExistence type="inferred from homology"/>
<dbReference type="InterPro" id="IPR055072">
    <property type="entry name" value="Ferlin_DSRM"/>
</dbReference>
<dbReference type="Pfam" id="PF08150">
    <property type="entry name" value="FerB"/>
    <property type="match status" value="1"/>
</dbReference>
<feature type="transmembrane region" description="Helical" evidence="14">
    <location>
        <begin position="2086"/>
        <end position="2116"/>
    </location>
</feature>
<name>A0A9W2YJX6_BIOGL</name>
<dbReference type="InterPro" id="IPR012560">
    <property type="entry name" value="Ferlin_A-domain"/>
</dbReference>
<dbReference type="PANTHER" id="PTHR12546:SF33">
    <property type="entry name" value="SPERM VESICLE FUSION PROTEIN FER-1"/>
    <property type="match status" value="1"/>
</dbReference>
<keyword evidence="9" id="KW-0735">Signal-anchor</keyword>
<keyword evidence="6" id="KW-0479">Metal-binding</keyword>
<dbReference type="OMA" id="AYCSVTY"/>
<dbReference type="Pfam" id="PF22901">
    <property type="entry name" value="dsrm_Ferlin"/>
    <property type="match status" value="1"/>
</dbReference>
<sequence>MSLKVTVVGADNVPNPEAVGKCDPYAVVEFQGHHKKTQVIKGELNPQWKETFEFELVGDGIKASDELLITIKDWERVGRNRQLGTAKLLLKEFTKGGAQELTLNLLDANSRALPGSSVKIQIVCKQPQVAGGTDATGAKVINLEEGNVEETVEEALDETGKPLEIVDPVSGLKTRLTNRKIKRNKKVRNLSAKPQDLQIRIKIVQARQLSGANLQPVVRLSVMNQAKQTRIKKSTTNPWYDESFFFNFHVPPTELIDEIVDFGVYDSKMLRSDALIGSFKCDVGLIYDEPNHALINKWVLLSDPDDSASGAKGYLKISACVLGPGDVSQNMASKPNDEDEDIESNLLRPAGVQLRPATFLLRLYHAEDIPRMDSAFIEGVKKVLRIGEEQKELVDPFFIFGFAGKEVKSKIMYANDHPDWYQDLRIGIQFPSMCERIKLQIRDWDRLNKDDIICTSFIDVSTVSSLGETGFLPTFGPCYVNLYGSTREYSDLPNDFEDLNLGKGEGVAYRGRALVELQTILGELPEIEVEDIPSDDRLRVQKFMRRRKYRVHAAFINASMISSAHVDAPIEFEISIGNYGNKLDENVPPCASTTQPTNPVFDGCYYYYLPWANTKPCAVVDSSWEDISFRLNSLNVILNIIERLTSNLERVQVGIKAKLPIPELAQLMISLLDHLISDCGVQLSAPKEGYHVSNELDKLTLAMRKEALENVKNSAKNLRENATDVEEAISEVENLLQMLKNIAIEPQNSMPDVVIWMLSGQKRIAYYRIPAYDLLYNEDENFRGRSCGKLVTLALKYPQVKDKDKKPEIPALLRVKLWLGLQTEEKAWHKMQKEGELAVYAETYENQVNILGTWTNKGPTMTRPKWSDSEGKIELLKDKFVPPPGWKWDGDWYISPEMSMLFDKDAGHRTYLEDVYENQSRNIPGSTWGLSTRPWTDVKGDPTESIANIPLPSGWQWDEDWQPDVNRAVDEDGWEYCVESTVGGFGPVEKTYHLCRRRRWVRHRTHKDMNKETRKLDTEKTLKLEGWEYAPLFNMKFHAQERTMDLVRRRRWHRKMISVSAEASCFFNVSHEVSKLQKRAGEGKELTTLASLAAPRMFLTFKNAHKYQLRAYIYQARDLLAADDTGLSDPFARVSFITNSMVTETQPKTLSPTWDQTLIFDELVMYGSPETMEASPPTIYIELFDYDTFGKPEFLGRAKAHPMVKLDPSDARTPVLQWYEIMRLGQNGGELLAAFELIKIEEDFPEIEKASSKDLPFLPPKKGNIYIVPNGIRPVMQRTGIEVLCWGVRNMKKFQLSAVNSPSIKFECGGHARDSVVIKDTRRNPNFSENFLFFDVMLPREELYMPPMNIKVKDHRQFGRKPTVGVHVLKSLEDFRCDPLSGVTAIMPVMPAPSDGSPLIEKAATIDVTPSSPTGADTVIEISEGEGAEKAPTDSTVNNSALVFSKGSNSLLNQNNSAMVKKAGKGLKKISKSVAHLAYVMFVPKSYRLKKKKAEDLKQINLYRSMEESELTQLEVDWWSKYYASTNDLEKCKKYKLLNYDTLEVLSSELEKYEGYKGFTDFCHTLYLSRGKNEDDEDSNVVGEFKGSFRVYPLPQDPNEPLPPRIFQSMPSSDPEECIIRVYVVNAVDLQPNDPNGLADPYIEVELGKKKMNTRDNYIPNSINPNFGRLFEMKTIIPLHKDLIVRVKDYDLLSTDDTIGETTIDLENRYLTKFRAICGLPKSYWISGVNLWRDSQKPIEILQEFCKRNRMDAPKFQDTKTVTVGGRTYKLTDFEKTPPFNKHIGPEDQRLALHVLNLFPLVKEHVESRPIFNPLQPNIEQGRLHMWVDIFPVSLGPPGPPFDISPRQPVKYVLRAIVWNTKDVILEEESITGEKMSDIYVQGWMGGIDEKQKTDVHYRSLDGEGNFNWRMIFPFEYQVAEQTMIVKKKEHFWSLDTTEIKTTPKLITQIWDNDKFSKDDFIGHLELNLNAMPLPAKRSRNCNLKMLPDVGKDVKLVSLFEMKKMRGFWPCYDDSTGTRQLTGKVEMELELLTEAQAEERPAGLGRDEPNMHPQLDPPKRPETSFLWFTSPWKTFKYVIWKNYGCLLITILVIFLLLLLVALFIYSFPALLAALVVNKIDESSSKKKKTT</sequence>
<protein>
    <submittedName>
        <fullName evidence="17">Myoferlin-like isoform X2</fullName>
    </submittedName>
</protein>
<dbReference type="Pfam" id="PF16165">
    <property type="entry name" value="Ferlin_C"/>
    <property type="match status" value="1"/>
</dbReference>
<dbReference type="GO" id="GO:0046872">
    <property type="term" value="F:metal ion binding"/>
    <property type="evidence" value="ECO:0007669"/>
    <property type="project" value="UniProtKB-KW"/>
</dbReference>
<keyword evidence="4" id="KW-1003">Cell membrane</keyword>
<dbReference type="InterPro" id="IPR037720">
    <property type="entry name" value="C2B_Ferlin"/>
</dbReference>
<dbReference type="InterPro" id="IPR037725">
    <property type="entry name" value="C2F_Ferlin"/>
</dbReference>
<dbReference type="SMART" id="SM00694">
    <property type="entry name" value="DysFC"/>
    <property type="match status" value="2"/>
</dbReference>
<dbReference type="Pfam" id="PF08151">
    <property type="entry name" value="FerI"/>
    <property type="match status" value="1"/>
</dbReference>
<dbReference type="CDD" id="cd04018">
    <property type="entry name" value="C2C_Ferlin"/>
    <property type="match status" value="1"/>
</dbReference>
<dbReference type="InterPro" id="IPR037723">
    <property type="entry name" value="C2D_Ferlin"/>
</dbReference>
<dbReference type="Gene3D" id="2.60.40.150">
    <property type="entry name" value="C2 domain"/>
    <property type="match status" value="6"/>
</dbReference>
<dbReference type="PROSITE" id="PS50004">
    <property type="entry name" value="C2"/>
    <property type="match status" value="7"/>
</dbReference>
<evidence type="ECO:0000313" key="17">
    <source>
        <dbReference type="RefSeq" id="XP_055863068.1"/>
    </source>
</evidence>
<dbReference type="SUPFAM" id="SSF49562">
    <property type="entry name" value="C2 domain (Calcium/lipid-binding domain, CaLB)"/>
    <property type="match status" value="7"/>
</dbReference>
<evidence type="ECO:0000256" key="10">
    <source>
        <dbReference type="ARBA" id="ARBA00022989"/>
    </source>
</evidence>
<dbReference type="GeneID" id="106072251"/>
<organism evidence="16 17">
    <name type="scientific">Biomphalaria glabrata</name>
    <name type="common">Bloodfluke planorb</name>
    <name type="synonym">Freshwater snail</name>
    <dbReference type="NCBI Taxonomy" id="6526"/>
    <lineage>
        <taxon>Eukaryota</taxon>
        <taxon>Metazoa</taxon>
        <taxon>Spiralia</taxon>
        <taxon>Lophotrochozoa</taxon>
        <taxon>Mollusca</taxon>
        <taxon>Gastropoda</taxon>
        <taxon>Heterobranchia</taxon>
        <taxon>Euthyneura</taxon>
        <taxon>Panpulmonata</taxon>
        <taxon>Hygrophila</taxon>
        <taxon>Lymnaeoidea</taxon>
        <taxon>Planorbidae</taxon>
        <taxon>Biomphalaria</taxon>
    </lineage>
</organism>
<evidence type="ECO:0000313" key="16">
    <source>
        <dbReference type="Proteomes" id="UP001165740"/>
    </source>
</evidence>
<dbReference type="Proteomes" id="UP001165740">
    <property type="component" value="Chromosome 1"/>
</dbReference>
<evidence type="ECO:0000256" key="14">
    <source>
        <dbReference type="SAM" id="Phobius"/>
    </source>
</evidence>
<dbReference type="CDD" id="cd04011">
    <property type="entry name" value="C2B_Ferlin"/>
    <property type="match status" value="1"/>
</dbReference>
<dbReference type="InterPro" id="IPR032362">
    <property type="entry name" value="Ferlin_C"/>
</dbReference>
<dbReference type="SMART" id="SM01200">
    <property type="entry name" value="FerA"/>
    <property type="match status" value="1"/>
</dbReference>
<dbReference type="PANTHER" id="PTHR12546">
    <property type="entry name" value="FER-1-LIKE"/>
    <property type="match status" value="1"/>
</dbReference>
<comment type="subcellular location">
    <subcellularLocation>
        <location evidence="1">Cell membrane</location>
        <topology evidence="1">Single-pass type II membrane protein</topology>
    </subcellularLocation>
    <subcellularLocation>
        <location evidence="2">Cytoplasmic vesicle membrane</location>
        <topology evidence="2">Single-pass type II membrane protein</topology>
    </subcellularLocation>
</comment>
<accession>A0A9W2YJX6</accession>
<dbReference type="InterPro" id="IPR012968">
    <property type="entry name" value="FerIin_dom"/>
</dbReference>
<dbReference type="GO" id="GO:0030659">
    <property type="term" value="C:cytoplasmic vesicle membrane"/>
    <property type="evidence" value="ECO:0007669"/>
    <property type="project" value="UniProtKB-SubCell"/>
</dbReference>
<dbReference type="InterPro" id="IPR037722">
    <property type="entry name" value="C2C_Ferlin"/>
</dbReference>
<feature type="domain" description="C2" evidence="15">
    <location>
        <begin position="1601"/>
        <end position="1719"/>
    </location>
</feature>
<dbReference type="SMART" id="SM00693">
    <property type="entry name" value="DysFN"/>
    <property type="match status" value="2"/>
</dbReference>
<keyword evidence="16" id="KW-1185">Reference proteome</keyword>
<evidence type="ECO:0000256" key="12">
    <source>
        <dbReference type="ARBA" id="ARBA00023329"/>
    </source>
</evidence>
<evidence type="ECO:0000256" key="4">
    <source>
        <dbReference type="ARBA" id="ARBA00022475"/>
    </source>
</evidence>
<dbReference type="InterPro" id="IPR035892">
    <property type="entry name" value="C2_domain_sf"/>
</dbReference>
<evidence type="ECO:0000256" key="8">
    <source>
        <dbReference type="ARBA" id="ARBA00022837"/>
    </source>
</evidence>
<keyword evidence="11 14" id="KW-0472">Membrane</keyword>
<keyword evidence="10 14" id="KW-1133">Transmembrane helix</keyword>
<evidence type="ECO:0000256" key="9">
    <source>
        <dbReference type="ARBA" id="ARBA00022968"/>
    </source>
</evidence>
<dbReference type="InterPro" id="IPR037724">
    <property type="entry name" value="C2E_Ferlin"/>
</dbReference>
<evidence type="ECO:0000256" key="2">
    <source>
        <dbReference type="ARBA" id="ARBA00004483"/>
    </source>
</evidence>
<dbReference type="InterPro" id="IPR037721">
    <property type="entry name" value="Ferlin"/>
</dbReference>
<feature type="domain" description="C2" evidence="15">
    <location>
        <begin position="338"/>
        <end position="473"/>
    </location>
</feature>
<comment type="similarity">
    <text evidence="3">Belongs to the ferlin family.</text>
</comment>
<evidence type="ECO:0000256" key="7">
    <source>
        <dbReference type="ARBA" id="ARBA00022737"/>
    </source>
</evidence>
<dbReference type="InterPro" id="IPR012561">
    <property type="entry name" value="Ferlin_B-domain"/>
</dbReference>
<evidence type="ECO:0000256" key="11">
    <source>
        <dbReference type="ARBA" id="ARBA00023136"/>
    </source>
</evidence>
<feature type="domain" description="C2" evidence="15">
    <location>
        <begin position="1834"/>
        <end position="1982"/>
    </location>
</feature>
<feature type="coiled-coil region" evidence="13">
    <location>
        <begin position="701"/>
        <end position="745"/>
    </location>
</feature>
<evidence type="ECO:0000256" key="6">
    <source>
        <dbReference type="ARBA" id="ARBA00022723"/>
    </source>
</evidence>
<dbReference type="CDD" id="cd08374">
    <property type="entry name" value="C2F_Ferlin"/>
    <property type="match status" value="1"/>
</dbReference>
<keyword evidence="12" id="KW-0968">Cytoplasmic vesicle</keyword>
<keyword evidence="13" id="KW-0175">Coiled coil</keyword>
<evidence type="ECO:0000256" key="3">
    <source>
        <dbReference type="ARBA" id="ARBA00007561"/>
    </source>
</evidence>
<feature type="domain" description="C2" evidence="15">
    <location>
        <begin position="182"/>
        <end position="299"/>
    </location>
</feature>
<dbReference type="FunFam" id="2.60.40.150:FF:000026">
    <property type="entry name" value="dysferlin isoform X2"/>
    <property type="match status" value="1"/>
</dbReference>
<dbReference type="SMART" id="SM01202">
    <property type="entry name" value="FerI"/>
    <property type="match status" value="1"/>
</dbReference>
<evidence type="ECO:0000256" key="1">
    <source>
        <dbReference type="ARBA" id="ARBA00004401"/>
    </source>
</evidence>
<dbReference type="GO" id="GO:0007009">
    <property type="term" value="P:plasma membrane organization"/>
    <property type="evidence" value="ECO:0007669"/>
    <property type="project" value="TreeGrafter"/>
</dbReference>
<dbReference type="CDD" id="cd04017">
    <property type="entry name" value="C2D_Ferlin"/>
    <property type="match status" value="1"/>
</dbReference>
<dbReference type="InterPro" id="IPR000008">
    <property type="entry name" value="C2_dom"/>
</dbReference>
<feature type="domain" description="C2" evidence="15">
    <location>
        <begin position="1261"/>
        <end position="1387"/>
    </location>
</feature>
<evidence type="ECO:0000259" key="15">
    <source>
        <dbReference type="PROSITE" id="PS50004"/>
    </source>
</evidence>
<feature type="domain" description="C2" evidence="15">
    <location>
        <begin position="1"/>
        <end position="103"/>
    </location>
</feature>
<dbReference type="GO" id="GO:0005886">
    <property type="term" value="C:plasma membrane"/>
    <property type="evidence" value="ECO:0007669"/>
    <property type="project" value="UniProtKB-SubCell"/>
</dbReference>
<evidence type="ECO:0000256" key="5">
    <source>
        <dbReference type="ARBA" id="ARBA00022692"/>
    </source>
</evidence>
<dbReference type="Pfam" id="PF00168">
    <property type="entry name" value="C2"/>
    <property type="match status" value="7"/>
</dbReference>
<reference evidence="17" key="1">
    <citation type="submission" date="2025-08" db="UniProtKB">
        <authorList>
            <consortium name="RefSeq"/>
        </authorList>
    </citation>
    <scope>IDENTIFICATION</scope>
</reference>
<dbReference type="InterPro" id="IPR006614">
    <property type="entry name" value="Peroxin/Ferlin"/>
</dbReference>
<keyword evidence="5 14" id="KW-0812">Transmembrane</keyword>
<keyword evidence="8" id="KW-0106">Calcium</keyword>
<dbReference type="Pfam" id="PF08165">
    <property type="entry name" value="FerA"/>
    <property type="match status" value="1"/>
</dbReference>
<dbReference type="SMART" id="SM00239">
    <property type="entry name" value="C2"/>
    <property type="match status" value="7"/>
</dbReference>
<gene>
    <name evidence="17" type="primary">LOC106072251</name>
</gene>
<evidence type="ECO:0000256" key="13">
    <source>
        <dbReference type="SAM" id="Coils"/>
    </source>
</evidence>